<feature type="region of interest" description="Disordered" evidence="1">
    <location>
        <begin position="1"/>
        <end position="119"/>
    </location>
</feature>
<dbReference type="Proteomes" id="UP000621856">
    <property type="component" value="Unassembled WGS sequence"/>
</dbReference>
<reference evidence="2" key="3">
    <citation type="submission" date="2020-09" db="EMBL/GenBank/DDBJ databases">
        <authorList>
            <person name="Sun Q."/>
            <person name="Zhou Y."/>
        </authorList>
    </citation>
    <scope>NUCLEOTIDE SEQUENCE</scope>
    <source>
        <strain evidence="2">CGMCC 1.14984</strain>
    </source>
</reference>
<organism evidence="2 4">
    <name type="scientific">Aquisalinus luteolus</name>
    <dbReference type="NCBI Taxonomy" id="1566827"/>
    <lineage>
        <taxon>Bacteria</taxon>
        <taxon>Pseudomonadati</taxon>
        <taxon>Pseudomonadota</taxon>
        <taxon>Alphaproteobacteria</taxon>
        <taxon>Parvularculales</taxon>
        <taxon>Parvularculaceae</taxon>
        <taxon>Aquisalinus</taxon>
    </lineage>
</organism>
<protein>
    <submittedName>
        <fullName evidence="2">Uncharacterized protein</fullName>
    </submittedName>
</protein>
<reference evidence="2" key="1">
    <citation type="journal article" date="2014" name="Int. J. Syst. Evol. Microbiol.">
        <title>Complete genome sequence of Corynebacterium casei LMG S-19264T (=DSM 44701T), isolated from a smear-ripened cheese.</title>
        <authorList>
            <consortium name="US DOE Joint Genome Institute (JGI-PGF)"/>
            <person name="Walter F."/>
            <person name="Albersmeier A."/>
            <person name="Kalinowski J."/>
            <person name="Ruckert C."/>
        </authorList>
    </citation>
    <scope>NUCLEOTIDE SEQUENCE</scope>
    <source>
        <strain evidence="2">CGMCC 1.14984</strain>
    </source>
</reference>
<keyword evidence="5" id="KW-1185">Reference proteome</keyword>
<evidence type="ECO:0000313" key="4">
    <source>
        <dbReference type="Proteomes" id="UP000621856"/>
    </source>
</evidence>
<evidence type="ECO:0000313" key="5">
    <source>
        <dbReference type="Proteomes" id="UP000818603"/>
    </source>
</evidence>
<feature type="compositionally biased region" description="Low complexity" evidence="1">
    <location>
        <begin position="31"/>
        <end position="49"/>
    </location>
</feature>
<dbReference type="AlphaFoldDB" id="A0A8J3ERH5"/>
<accession>A0A8J3ERH5</accession>
<comment type="caution">
    <text evidence="2">The sequence shown here is derived from an EMBL/GenBank/DDBJ whole genome shotgun (WGS) entry which is preliminary data.</text>
</comment>
<dbReference type="RefSeq" id="WP_155139883.1">
    <property type="nucleotide sequence ID" value="NZ_BMGZ01000002.1"/>
</dbReference>
<dbReference type="EMBL" id="VCJR02000002">
    <property type="protein sequence ID" value="NHK28133.1"/>
    <property type="molecule type" value="Genomic_DNA"/>
</dbReference>
<evidence type="ECO:0000256" key="1">
    <source>
        <dbReference type="SAM" id="MobiDB-lite"/>
    </source>
</evidence>
<gene>
    <name evidence="3" type="ORF">FF098_009480</name>
    <name evidence="2" type="ORF">GCM10011355_19090</name>
</gene>
<evidence type="ECO:0000313" key="2">
    <source>
        <dbReference type="EMBL" id="GGH97562.1"/>
    </source>
</evidence>
<feature type="compositionally biased region" description="Polar residues" evidence="1">
    <location>
        <begin position="50"/>
        <end position="88"/>
    </location>
</feature>
<sequence>MSIIGALFGGYSYKPAQPPQPQQPVSETAPADGASNGSTSGSSTGSSAAQPPTGQNNDTASQGDQGAHGSSNASVTPTPQGEKTSAQNPAKAAGSNRGKVTQDTAPPDAPQSPPVGSEFGTLVVSASLSGSNSFNIATLFEPLALEISDEEKTKNILDILHRLEGDDRQAAEEMSDKISKLKKSA</sequence>
<dbReference type="EMBL" id="BMGZ01000002">
    <property type="protein sequence ID" value="GGH97562.1"/>
    <property type="molecule type" value="Genomic_DNA"/>
</dbReference>
<name>A0A8J3ERH5_9PROT</name>
<reference evidence="3 5" key="2">
    <citation type="submission" date="2020-02" db="EMBL/GenBank/DDBJ databases">
        <title>Genome sequence of Parvularcula flava strain NH6-79.</title>
        <authorList>
            <person name="Abdul Karim M.H."/>
            <person name="Lam M.Q."/>
            <person name="Chen S.J."/>
            <person name="Yahya A."/>
            <person name="Shahir S."/>
            <person name="Shamsir M.S."/>
            <person name="Chong C.S."/>
        </authorList>
    </citation>
    <scope>NUCLEOTIDE SEQUENCE [LARGE SCALE GENOMIC DNA]</scope>
    <source>
        <strain evidence="3 5">NH6-79</strain>
    </source>
</reference>
<dbReference type="Proteomes" id="UP000818603">
    <property type="component" value="Unassembled WGS sequence"/>
</dbReference>
<proteinExistence type="predicted"/>
<evidence type="ECO:0000313" key="3">
    <source>
        <dbReference type="EMBL" id="NHK28133.1"/>
    </source>
</evidence>